<dbReference type="PANTHER" id="PTHR30136:SF8">
    <property type="entry name" value="TRANSCRIPTIONAL REGULATORY PROTEIN"/>
    <property type="match status" value="1"/>
</dbReference>
<evidence type="ECO:0000259" key="5">
    <source>
        <dbReference type="PROSITE" id="PS51077"/>
    </source>
</evidence>
<dbReference type="SUPFAM" id="SSF55781">
    <property type="entry name" value="GAF domain-like"/>
    <property type="match status" value="1"/>
</dbReference>
<dbReference type="InterPro" id="IPR050707">
    <property type="entry name" value="HTH_MetabolicPath_Reg"/>
</dbReference>
<evidence type="ECO:0000313" key="7">
    <source>
        <dbReference type="EMBL" id="MXN17843.1"/>
    </source>
</evidence>
<dbReference type="InterPro" id="IPR014757">
    <property type="entry name" value="Tscrpt_reg_IclR_C"/>
</dbReference>
<accession>A0A6L7G5B2</accession>
<evidence type="ECO:0000256" key="4">
    <source>
        <dbReference type="SAM" id="MobiDB-lite"/>
    </source>
</evidence>
<keyword evidence="3" id="KW-0804">Transcription</keyword>
<dbReference type="PROSITE" id="PS51077">
    <property type="entry name" value="HTH_ICLR"/>
    <property type="match status" value="1"/>
</dbReference>
<gene>
    <name evidence="7" type="ORF">GR170_08355</name>
</gene>
<proteinExistence type="predicted"/>
<sequence>MTLGRPHADLPPGPCEGHIPALRQEHRETGPPRGSHAPSRGVGMTQPEDSRQRGVQSVDTAARLLRILMQAETPQMLRDIAEQAGIQSAQAHTYMNSLKKAGLVQQFGPAGLYGLADQPLRLARSVLQGTPLIRASLEAARDLSRSLGQMVTVDLWIRGAATAALVLNGRSRINISLRDGSRSDLGNSASAWIFEAFRPADPALPRPAPAHLARCAAIRAAGVVHVADVPVPGLAALSAPVRDPEGTLVAAVSVIAPARHLPEDGPQRLALLERLERIAP</sequence>
<dbReference type="GO" id="GO:0045892">
    <property type="term" value="P:negative regulation of DNA-templated transcription"/>
    <property type="evidence" value="ECO:0007669"/>
    <property type="project" value="TreeGrafter"/>
</dbReference>
<keyword evidence="1" id="KW-0805">Transcription regulation</keyword>
<dbReference type="InterPro" id="IPR005471">
    <property type="entry name" value="Tscrpt_reg_IclR_N"/>
</dbReference>
<dbReference type="EMBL" id="WUMU01000006">
    <property type="protein sequence ID" value="MXN17843.1"/>
    <property type="molecule type" value="Genomic_DNA"/>
</dbReference>
<dbReference type="Pfam" id="PF09339">
    <property type="entry name" value="HTH_IclR"/>
    <property type="match status" value="1"/>
</dbReference>
<dbReference type="AlphaFoldDB" id="A0A6L7G5B2"/>
<dbReference type="Proteomes" id="UP000477911">
    <property type="component" value="Unassembled WGS sequence"/>
</dbReference>
<evidence type="ECO:0000256" key="1">
    <source>
        <dbReference type="ARBA" id="ARBA00023015"/>
    </source>
</evidence>
<feature type="domain" description="IclR-ED" evidence="6">
    <location>
        <begin position="118"/>
        <end position="280"/>
    </location>
</feature>
<evidence type="ECO:0000256" key="3">
    <source>
        <dbReference type="ARBA" id="ARBA00023163"/>
    </source>
</evidence>
<organism evidence="7 8">
    <name type="scientific">Pseudooceanicola albus</name>
    <dbReference type="NCBI Taxonomy" id="2692189"/>
    <lineage>
        <taxon>Bacteria</taxon>
        <taxon>Pseudomonadati</taxon>
        <taxon>Pseudomonadota</taxon>
        <taxon>Alphaproteobacteria</taxon>
        <taxon>Rhodobacterales</taxon>
        <taxon>Paracoccaceae</taxon>
        <taxon>Pseudooceanicola</taxon>
    </lineage>
</organism>
<reference evidence="7 8" key="1">
    <citation type="submission" date="2019-12" db="EMBL/GenBank/DDBJ databases">
        <authorList>
            <person name="Li M."/>
        </authorList>
    </citation>
    <scope>NUCLEOTIDE SEQUENCE [LARGE SCALE GENOMIC DNA]</scope>
    <source>
        <strain evidence="7 8">GBMRC 2024</strain>
    </source>
</reference>
<comment type="caution">
    <text evidence="7">The sequence shown here is derived from an EMBL/GenBank/DDBJ whole genome shotgun (WGS) entry which is preliminary data.</text>
</comment>
<feature type="region of interest" description="Disordered" evidence="4">
    <location>
        <begin position="1"/>
        <end position="56"/>
    </location>
</feature>
<dbReference type="InterPro" id="IPR029016">
    <property type="entry name" value="GAF-like_dom_sf"/>
</dbReference>
<name>A0A6L7G5B2_9RHOB</name>
<keyword evidence="8" id="KW-1185">Reference proteome</keyword>
<evidence type="ECO:0000259" key="6">
    <source>
        <dbReference type="PROSITE" id="PS51078"/>
    </source>
</evidence>
<dbReference type="GO" id="GO:0003677">
    <property type="term" value="F:DNA binding"/>
    <property type="evidence" value="ECO:0007669"/>
    <property type="project" value="UniProtKB-KW"/>
</dbReference>
<evidence type="ECO:0000313" key="8">
    <source>
        <dbReference type="Proteomes" id="UP000477911"/>
    </source>
</evidence>
<dbReference type="PROSITE" id="PS51078">
    <property type="entry name" value="ICLR_ED"/>
    <property type="match status" value="1"/>
</dbReference>
<dbReference type="SMART" id="SM00346">
    <property type="entry name" value="HTH_ICLR"/>
    <property type="match status" value="1"/>
</dbReference>
<keyword evidence="2" id="KW-0238">DNA-binding</keyword>
<dbReference type="PANTHER" id="PTHR30136">
    <property type="entry name" value="HELIX-TURN-HELIX TRANSCRIPTIONAL REGULATOR, ICLR FAMILY"/>
    <property type="match status" value="1"/>
</dbReference>
<dbReference type="SUPFAM" id="SSF46785">
    <property type="entry name" value="Winged helix' DNA-binding domain"/>
    <property type="match status" value="1"/>
</dbReference>
<dbReference type="InterPro" id="IPR036388">
    <property type="entry name" value="WH-like_DNA-bd_sf"/>
</dbReference>
<dbReference type="Gene3D" id="1.10.10.10">
    <property type="entry name" value="Winged helix-like DNA-binding domain superfamily/Winged helix DNA-binding domain"/>
    <property type="match status" value="1"/>
</dbReference>
<dbReference type="Gene3D" id="3.30.450.40">
    <property type="match status" value="1"/>
</dbReference>
<evidence type="ECO:0000256" key="2">
    <source>
        <dbReference type="ARBA" id="ARBA00023125"/>
    </source>
</evidence>
<protein>
    <submittedName>
        <fullName evidence="7">Helix-turn-helix domain-containing protein</fullName>
    </submittedName>
</protein>
<dbReference type="InterPro" id="IPR036390">
    <property type="entry name" value="WH_DNA-bd_sf"/>
</dbReference>
<feature type="domain" description="HTH iclR-type" evidence="5">
    <location>
        <begin position="55"/>
        <end position="117"/>
    </location>
</feature>
<dbReference type="GO" id="GO:0003700">
    <property type="term" value="F:DNA-binding transcription factor activity"/>
    <property type="evidence" value="ECO:0007669"/>
    <property type="project" value="TreeGrafter"/>
</dbReference>